<name>A0AAN1WFV6_9GAMM</name>
<evidence type="ECO:0000313" key="3">
    <source>
        <dbReference type="EMBL" id="BCD96837.1"/>
    </source>
</evidence>
<keyword evidence="4" id="KW-1185">Reference proteome</keyword>
<keyword evidence="1 2" id="KW-0732">Signal</keyword>
<accession>A0AAN1WFV6</accession>
<evidence type="ECO:0000256" key="2">
    <source>
        <dbReference type="SAM" id="SignalP"/>
    </source>
</evidence>
<organism evidence="3 4">
    <name type="scientific">Marinagarivorans cellulosilyticus</name>
    <dbReference type="NCBI Taxonomy" id="2721545"/>
    <lineage>
        <taxon>Bacteria</taxon>
        <taxon>Pseudomonadati</taxon>
        <taxon>Pseudomonadota</taxon>
        <taxon>Gammaproteobacteria</taxon>
        <taxon>Cellvibrionales</taxon>
        <taxon>Cellvibrionaceae</taxon>
        <taxon>Marinagarivorans</taxon>
    </lineage>
</organism>
<evidence type="ECO:0008006" key="5">
    <source>
        <dbReference type="Google" id="ProtNLM"/>
    </source>
</evidence>
<feature type="chain" id="PRO_5042976710" description="DUF1501 domain-containing protein" evidence="2">
    <location>
        <begin position="29"/>
        <end position="406"/>
    </location>
</feature>
<gene>
    <name evidence="3" type="ORF">MARGE09_P1037</name>
</gene>
<protein>
    <recommendedName>
        <fullName evidence="5">DUF1501 domain-containing protein</fullName>
    </recommendedName>
</protein>
<dbReference type="KEGG" id="marq:MARGE09_P1037"/>
<dbReference type="InterPro" id="IPR019546">
    <property type="entry name" value="TAT_signal_bac_arc"/>
</dbReference>
<dbReference type="InterPro" id="IPR006311">
    <property type="entry name" value="TAT_signal"/>
</dbReference>
<sequence length="406" mass="42627">MIKRRQFIQGTAALGVAGVAGLPNIASAQNQAMVNGKPSRLLLVMMNGGYAPIMTSAASFLDNEPEEMSFGFSQKEFAAPKPFTTIGDISYDTESWGALPQKVWDRFACLGTVGASNHNSAHHFWKSPEGGLAQALASKMGGNAAIKAARVGGVIGANDGEDVGGVSLEPVSSLESALATLNGVGDVLEKENRPIMGKVVTSTQQRFAEQGFQNRENLSSVLAGYQGLAASMTTPAAEVSAAEINAAYTGVPGIGQKLKVAEGLFRSGVNVVCVGEGSGTYWDTHDDNDGSRSRGYFKLMEPGLATFCDRMLGRDDMNVTIVFVSEHSRIPLINNHGPHLSTIVISDNVIAGASTGVTDRGGLIPDAETDKPIKAWKAAIGEIVGLKGADNPWGSAAQHRSIMKYA</sequence>
<evidence type="ECO:0000256" key="1">
    <source>
        <dbReference type="ARBA" id="ARBA00022729"/>
    </source>
</evidence>
<dbReference type="NCBIfam" id="TIGR01409">
    <property type="entry name" value="TAT_signal_seq"/>
    <property type="match status" value="1"/>
</dbReference>
<reference evidence="3 4" key="1">
    <citation type="journal article" date="2022" name="IScience">
        <title>An ultrasensitive nanofiber-based assay for enzymatic hydrolysis and deep-sea microbial degradation of cellulose.</title>
        <authorList>
            <person name="Tsudome M."/>
            <person name="Tachioka M."/>
            <person name="Miyazaki M."/>
            <person name="Uchimura K."/>
            <person name="Tsuda M."/>
            <person name="Takaki Y."/>
            <person name="Deguchi S."/>
        </authorList>
    </citation>
    <scope>NUCLEOTIDE SEQUENCE [LARGE SCALE GENOMIC DNA]</scope>
    <source>
        <strain evidence="3 4">GE09</strain>
    </source>
</reference>
<dbReference type="Proteomes" id="UP001320119">
    <property type="component" value="Chromosome"/>
</dbReference>
<dbReference type="RefSeq" id="WP_236986320.1">
    <property type="nucleotide sequence ID" value="NZ_AP023086.1"/>
</dbReference>
<evidence type="ECO:0000313" key="4">
    <source>
        <dbReference type="Proteomes" id="UP001320119"/>
    </source>
</evidence>
<feature type="signal peptide" evidence="2">
    <location>
        <begin position="1"/>
        <end position="28"/>
    </location>
</feature>
<dbReference type="EMBL" id="AP023086">
    <property type="protein sequence ID" value="BCD96837.1"/>
    <property type="molecule type" value="Genomic_DNA"/>
</dbReference>
<dbReference type="AlphaFoldDB" id="A0AAN1WFV6"/>
<proteinExistence type="predicted"/>
<dbReference type="PROSITE" id="PS51318">
    <property type="entry name" value="TAT"/>
    <property type="match status" value="1"/>
</dbReference>